<proteinExistence type="predicted"/>
<accession>A0A445AMS6</accession>
<reference evidence="1 2" key="1">
    <citation type="submission" date="2019-01" db="EMBL/GenBank/DDBJ databases">
        <title>Sequencing of cultivated peanut Arachis hypogaea provides insights into genome evolution and oil improvement.</title>
        <authorList>
            <person name="Chen X."/>
        </authorList>
    </citation>
    <scope>NUCLEOTIDE SEQUENCE [LARGE SCALE GENOMIC DNA]</scope>
    <source>
        <strain evidence="2">cv. Fuhuasheng</strain>
        <tissue evidence="1">Leaves</tissue>
    </source>
</reference>
<dbReference type="AlphaFoldDB" id="A0A445AMS6"/>
<evidence type="ECO:0000313" key="2">
    <source>
        <dbReference type="Proteomes" id="UP000289738"/>
    </source>
</evidence>
<evidence type="ECO:0000313" key="1">
    <source>
        <dbReference type="EMBL" id="RYR27729.1"/>
    </source>
</evidence>
<dbReference type="Proteomes" id="UP000289738">
    <property type="component" value="Chromosome B01"/>
</dbReference>
<sequence>MEPSICEEGLYDTFYDVSDYSNCIEVNVPYSSDDDTQRVDKVEEAVDIIKVEMMIRIAGSHWHSPRGNSLPSTGILFELCKESWEPRVKAASWVKKITTTRCRVRMYVMLNRQKNN</sequence>
<organism evidence="1 2">
    <name type="scientific">Arachis hypogaea</name>
    <name type="common">Peanut</name>
    <dbReference type="NCBI Taxonomy" id="3818"/>
    <lineage>
        <taxon>Eukaryota</taxon>
        <taxon>Viridiplantae</taxon>
        <taxon>Streptophyta</taxon>
        <taxon>Embryophyta</taxon>
        <taxon>Tracheophyta</taxon>
        <taxon>Spermatophyta</taxon>
        <taxon>Magnoliopsida</taxon>
        <taxon>eudicotyledons</taxon>
        <taxon>Gunneridae</taxon>
        <taxon>Pentapetalae</taxon>
        <taxon>rosids</taxon>
        <taxon>fabids</taxon>
        <taxon>Fabales</taxon>
        <taxon>Fabaceae</taxon>
        <taxon>Papilionoideae</taxon>
        <taxon>50 kb inversion clade</taxon>
        <taxon>dalbergioids sensu lato</taxon>
        <taxon>Dalbergieae</taxon>
        <taxon>Pterocarpus clade</taxon>
        <taxon>Arachis</taxon>
    </lineage>
</organism>
<keyword evidence="2" id="KW-1185">Reference proteome</keyword>
<dbReference type="EMBL" id="SDMP01000011">
    <property type="protein sequence ID" value="RYR27729.1"/>
    <property type="molecule type" value="Genomic_DNA"/>
</dbReference>
<name>A0A445AMS6_ARAHY</name>
<protein>
    <submittedName>
        <fullName evidence="1">Uncharacterized protein</fullName>
    </submittedName>
</protein>
<comment type="caution">
    <text evidence="1">The sequence shown here is derived from an EMBL/GenBank/DDBJ whole genome shotgun (WGS) entry which is preliminary data.</text>
</comment>
<gene>
    <name evidence="1" type="ORF">Ahy_B01g051767</name>
</gene>